<accession>A0A7W4V5J9</accession>
<dbReference type="Gene3D" id="3.30.460.10">
    <property type="entry name" value="Beta Polymerase, domain 2"/>
    <property type="match status" value="1"/>
</dbReference>
<comment type="caution">
    <text evidence="1">The sequence shown here is derived from an EMBL/GenBank/DDBJ whole genome shotgun (WGS) entry which is preliminary data.</text>
</comment>
<protein>
    <recommendedName>
        <fullName evidence="3">Nucleotidyltransferase-like protein</fullName>
    </recommendedName>
</protein>
<reference evidence="1 2" key="1">
    <citation type="submission" date="2020-08" db="EMBL/GenBank/DDBJ databases">
        <title>Genomic Encyclopedia of Type Strains, Phase IV (KMG-V): Genome sequencing to study the core and pangenomes of soil and plant-associated prokaryotes.</title>
        <authorList>
            <person name="Whitman W."/>
        </authorList>
    </citation>
    <scope>NUCLEOTIDE SEQUENCE [LARGE SCALE GENOMIC DNA]</scope>
    <source>
        <strain evidence="1 2">SLV-2362</strain>
    </source>
</reference>
<evidence type="ECO:0000313" key="1">
    <source>
        <dbReference type="EMBL" id="MBB3005463.1"/>
    </source>
</evidence>
<dbReference type="SUPFAM" id="SSF81301">
    <property type="entry name" value="Nucleotidyltransferase"/>
    <property type="match status" value="1"/>
</dbReference>
<dbReference type="AlphaFoldDB" id="A0A7W4V5J9"/>
<evidence type="ECO:0000313" key="2">
    <source>
        <dbReference type="Proteomes" id="UP000578036"/>
    </source>
</evidence>
<gene>
    <name evidence="1" type="ORF">FHX61_000079</name>
</gene>
<name>A0A7W4V5J9_9BURK</name>
<sequence length="284" mass="31135">MRPAHDIAVIVDTVVRAGLSTDFPTIAIALGGSHGQKDNDDTSDVDIVFVVDVSDPLMAASKLKTTLESHLDVSGTLQSGPGWKDGFGCRFNYIYADGFKLELFVMSPSTLPKSHRVGRWKPLFGESALTKLAESVLPSLAPERLLSRAIFDFTYYVMSLRRHVSRGEMLSIDYVLAAFLATLLSIHQLKTRGIYDPAVSYKRVYRDGEIQQGDVAEIRAAMALPRETLESAAIAIERLVQLGERQLHEALGRYPSVQGEWDRSLAVLRACAGWTDAHSAAQGG</sequence>
<organism evidence="1 2">
    <name type="scientific">Cupriavidus alkaliphilus</name>
    <dbReference type="NCBI Taxonomy" id="942866"/>
    <lineage>
        <taxon>Bacteria</taxon>
        <taxon>Pseudomonadati</taxon>
        <taxon>Pseudomonadota</taxon>
        <taxon>Betaproteobacteria</taxon>
        <taxon>Burkholderiales</taxon>
        <taxon>Burkholderiaceae</taxon>
        <taxon>Cupriavidus</taxon>
    </lineage>
</organism>
<dbReference type="RefSeq" id="WP_183298337.1">
    <property type="nucleotide sequence ID" value="NZ_JACHWF010000001.1"/>
</dbReference>
<proteinExistence type="predicted"/>
<dbReference type="Proteomes" id="UP000578036">
    <property type="component" value="Unassembled WGS sequence"/>
</dbReference>
<evidence type="ECO:0008006" key="3">
    <source>
        <dbReference type="Google" id="ProtNLM"/>
    </source>
</evidence>
<dbReference type="EMBL" id="JACHWF010000001">
    <property type="protein sequence ID" value="MBB3005463.1"/>
    <property type="molecule type" value="Genomic_DNA"/>
</dbReference>
<dbReference type="InterPro" id="IPR043519">
    <property type="entry name" value="NT_sf"/>
</dbReference>
<keyword evidence="2" id="KW-1185">Reference proteome</keyword>